<dbReference type="FunFam" id="2.40.270.10:FF:000011">
    <property type="entry name" value="DNA-directed RNA polymerase subunit beta"/>
    <property type="match status" value="1"/>
</dbReference>
<dbReference type="Gene3D" id="3.90.1800.10">
    <property type="entry name" value="RNA polymerase alpha subunit dimerisation domain"/>
    <property type="match status" value="1"/>
</dbReference>
<dbReference type="Pfam" id="PF00562">
    <property type="entry name" value="RNA_pol_Rpb2_6"/>
    <property type="match status" value="1"/>
</dbReference>
<dbReference type="Pfam" id="PF04566">
    <property type="entry name" value="RNA_pol_Rpb2_4"/>
    <property type="match status" value="1"/>
</dbReference>
<dbReference type="GO" id="GO:0046872">
    <property type="term" value="F:metal ion binding"/>
    <property type="evidence" value="ECO:0007669"/>
    <property type="project" value="UniProtKB-KW"/>
</dbReference>
<dbReference type="InterPro" id="IPR007647">
    <property type="entry name" value="RNA_pol_Rpb2_5"/>
</dbReference>
<dbReference type="Pfam" id="PF04561">
    <property type="entry name" value="RNA_pol_Rpb2_2"/>
    <property type="match status" value="1"/>
</dbReference>
<dbReference type="InterPro" id="IPR014724">
    <property type="entry name" value="RNA_pol_RPB2_OB-fold"/>
</dbReference>
<keyword evidence="4" id="KW-0808">Transferase</keyword>
<comment type="caution">
    <text evidence="15">The sequence shown here is derived from an EMBL/GenBank/DDBJ whole genome shotgun (WGS) entry which is preliminary data.</text>
</comment>
<dbReference type="PANTHER" id="PTHR20856">
    <property type="entry name" value="DNA-DIRECTED RNA POLYMERASE I SUBUNIT 2"/>
    <property type="match status" value="1"/>
</dbReference>
<reference evidence="15" key="1">
    <citation type="journal article" date="2023" name="bioRxiv">
        <title>Improved chromosome-level genome assembly for marigold (Tagetes erecta).</title>
        <authorList>
            <person name="Jiang F."/>
            <person name="Yuan L."/>
            <person name="Wang S."/>
            <person name="Wang H."/>
            <person name="Xu D."/>
            <person name="Wang A."/>
            <person name="Fan W."/>
        </authorList>
    </citation>
    <scope>NUCLEOTIDE SEQUENCE</scope>
    <source>
        <strain evidence="15">WSJ</strain>
        <tissue evidence="15">Leaf</tissue>
    </source>
</reference>
<protein>
    <recommendedName>
        <fullName evidence="2">DNA-directed RNA polymerase</fullName>
        <ecNumber evidence="2">2.7.7.6</ecNumber>
    </recommendedName>
</protein>
<evidence type="ECO:0000256" key="1">
    <source>
        <dbReference type="ARBA" id="ARBA00006835"/>
    </source>
</evidence>
<dbReference type="Gene3D" id="3.90.1100.10">
    <property type="match status" value="2"/>
</dbReference>
<dbReference type="GO" id="GO:0003899">
    <property type="term" value="F:DNA-directed RNA polymerase activity"/>
    <property type="evidence" value="ECO:0007669"/>
    <property type="project" value="UniProtKB-EC"/>
</dbReference>
<keyword evidence="5" id="KW-0548">Nucleotidyltransferase</keyword>
<keyword evidence="16" id="KW-1185">Reference proteome</keyword>
<evidence type="ECO:0000256" key="8">
    <source>
        <dbReference type="RuleBase" id="RU000434"/>
    </source>
</evidence>
<dbReference type="GO" id="GO:0032549">
    <property type="term" value="F:ribonucleoside binding"/>
    <property type="evidence" value="ECO:0007669"/>
    <property type="project" value="InterPro"/>
</dbReference>
<feature type="domain" description="RNA polymerase Rpb2" evidence="12">
    <location>
        <begin position="456"/>
        <end position="518"/>
    </location>
</feature>
<feature type="domain" description="RNA polymerase beta subunit protrusion" evidence="11">
    <location>
        <begin position="57"/>
        <end position="425"/>
    </location>
</feature>
<dbReference type="SUPFAM" id="SSF64484">
    <property type="entry name" value="beta and beta-prime subunits of DNA dependent RNA-polymerase"/>
    <property type="match status" value="1"/>
</dbReference>
<dbReference type="AlphaFoldDB" id="A0AAD8NTN2"/>
<evidence type="ECO:0000259" key="11">
    <source>
        <dbReference type="Pfam" id="PF04563"/>
    </source>
</evidence>
<accession>A0AAD8NTN2</accession>
<evidence type="ECO:0000256" key="3">
    <source>
        <dbReference type="ARBA" id="ARBA00022478"/>
    </source>
</evidence>
<dbReference type="CDD" id="cd00653">
    <property type="entry name" value="RNA_pol_B_RPB2"/>
    <property type="match status" value="1"/>
</dbReference>
<dbReference type="GO" id="GO:0000428">
    <property type="term" value="C:DNA-directed RNA polymerase complex"/>
    <property type="evidence" value="ECO:0007669"/>
    <property type="project" value="UniProtKB-KW"/>
</dbReference>
<comment type="similarity">
    <text evidence="1 8">Belongs to the RNA polymerase beta chain family.</text>
</comment>
<evidence type="ECO:0000256" key="5">
    <source>
        <dbReference type="ARBA" id="ARBA00022695"/>
    </source>
</evidence>
<evidence type="ECO:0000259" key="14">
    <source>
        <dbReference type="Pfam" id="PF04567"/>
    </source>
</evidence>
<feature type="domain" description="RNA polymerase Rpb2" evidence="14">
    <location>
        <begin position="637"/>
        <end position="669"/>
    </location>
</feature>
<dbReference type="Gene3D" id="2.40.270.10">
    <property type="entry name" value="DNA-directed RNA polymerase, subunit 2, domain 6"/>
    <property type="match status" value="1"/>
</dbReference>
<proteinExistence type="inferred from homology"/>
<dbReference type="GO" id="GO:0006351">
    <property type="term" value="P:DNA-templated transcription"/>
    <property type="evidence" value="ECO:0007669"/>
    <property type="project" value="InterPro"/>
</dbReference>
<sequence length="1146" mass="128664">MRFQSLSDFVCISSIILLFRFIIVSHRSTGLAARFRLVMTYIDKWLLVYECMKVNGFVSQHVDSFNHFTEIEIKNIIRANNEVLSGYDDGVYIRYTDVWVGKPSEFRDGVIYPLNPQECRLSDKTYAAPIYVNIEYRNGLDSPIMKKKDVVIGRMPIMLRSRSCVLHGKDEEELTKLGECPLDPGGYFVVKGKEKVFLLQEQLSKNRIILESDKKGCIQASVMSSTAMTKSKTTIKMENEKIYLVLNAFTSKVPILIVMKAMGMETDQEVVQMLGRDPQYATLLLPSIEECHNNGVYTQMQALSFLETQCRKSRFRFGQDDGPQGILRDIFLSNVPVQENNLHKKCQFAAVMMRRVMDATLYEKPMDDKDYIGNKRLQLTGELLALLFEDVFKSMNYTIKLTVDKSLSKASRSSEFDISRKILKDHITSGLERSLLTGNWDISQFRMHKKGVTQTVTRLSFIGAFASMTKTSPQLEKSKKASESRALHCSQFGMFCPCDTPVGEACGLVKHLALMSHITIDENEGPIINLCHCLGVEDLSILSGDELHSTDSFLVILNGSIVGKHRRPELFANGMRKLRRAGRVGDFVSIYVHEKQRCVYIASDGGRVCRPLVIADNGVSRIKHCHMNELKDGARNFDSFLRDGLLEYLDVNEQNNALIAVHEGEATSETTHIEIESSTILGVCAGLIPFPHHNLSTGNTYQCAIGKQAMGNIAYNQLCRMDTVTNLLVYPQRPLLTTRTIELVGYDKLGAGQNATVAVMSYSGYDLNDAIVMNKSSLDRGFGRCIVMKTMSDTYQKYDHACDQMVSPHKSQHDPEKTQILDNDGLASPGEIIRHQDIYLQKECPENPRTKLHPSQVKYRTSKQTYKGAEGEPAVVDRVALCSDRGQNLVVKCVFRHTRRPEVGDKFSCRHGQKGVCGIIVQQQDLPFSESGICPDLLINPHGFSNGRTVGKMLELLGSKAGASCGKFHYGSAFGEPSGHAHKDADMSEILVNHGFCYNGKDFLYSGTHGTPLEAYIFTGPIYYQKLKHMVCDKMRARGNGPHEVISRQPTDGVRLGEPERDCLIAYGTSNLIYERLMISSDSFEAQVCRNCGLLGYMDYQTNTRNCSTCKNGDNVSPIKVPYAWKLLLQELQSMNIVPRMELNDS</sequence>
<dbReference type="EC" id="2.7.7.6" evidence="2"/>
<dbReference type="InterPro" id="IPR007642">
    <property type="entry name" value="RNA_pol_Rpb2_2"/>
</dbReference>
<dbReference type="Pfam" id="PF04563">
    <property type="entry name" value="RNA_pol_Rpb2_1"/>
    <property type="match status" value="1"/>
</dbReference>
<feature type="domain" description="RNA polymerase Rpb2" evidence="10">
    <location>
        <begin position="205"/>
        <end position="377"/>
    </location>
</feature>
<evidence type="ECO:0000256" key="6">
    <source>
        <dbReference type="ARBA" id="ARBA00023163"/>
    </source>
</evidence>
<evidence type="ECO:0000259" key="10">
    <source>
        <dbReference type="Pfam" id="PF04561"/>
    </source>
</evidence>
<comment type="catalytic activity">
    <reaction evidence="7">
        <text>RNA(n) + a ribonucleoside 5'-triphosphate = RNA(n+1) + diphosphate</text>
        <dbReference type="Rhea" id="RHEA:21248"/>
        <dbReference type="Rhea" id="RHEA-COMP:14527"/>
        <dbReference type="Rhea" id="RHEA-COMP:17342"/>
        <dbReference type="ChEBI" id="CHEBI:33019"/>
        <dbReference type="ChEBI" id="CHEBI:61557"/>
        <dbReference type="ChEBI" id="CHEBI:140395"/>
        <dbReference type="EC" id="2.7.7.6"/>
    </reaction>
</comment>
<evidence type="ECO:0000259" key="9">
    <source>
        <dbReference type="Pfam" id="PF00562"/>
    </source>
</evidence>
<keyword evidence="6" id="KW-0804">Transcription</keyword>
<dbReference type="Gene3D" id="2.40.50.150">
    <property type="match status" value="1"/>
</dbReference>
<evidence type="ECO:0000256" key="7">
    <source>
        <dbReference type="ARBA" id="ARBA00048552"/>
    </source>
</evidence>
<evidence type="ECO:0000259" key="13">
    <source>
        <dbReference type="Pfam" id="PF04566"/>
    </source>
</evidence>
<dbReference type="Pfam" id="PF04565">
    <property type="entry name" value="RNA_pol_Rpb2_3"/>
    <property type="match status" value="1"/>
</dbReference>
<organism evidence="15 16">
    <name type="scientific">Tagetes erecta</name>
    <name type="common">African marigold</name>
    <dbReference type="NCBI Taxonomy" id="13708"/>
    <lineage>
        <taxon>Eukaryota</taxon>
        <taxon>Viridiplantae</taxon>
        <taxon>Streptophyta</taxon>
        <taxon>Embryophyta</taxon>
        <taxon>Tracheophyta</taxon>
        <taxon>Spermatophyta</taxon>
        <taxon>Magnoliopsida</taxon>
        <taxon>eudicotyledons</taxon>
        <taxon>Gunneridae</taxon>
        <taxon>Pentapetalae</taxon>
        <taxon>asterids</taxon>
        <taxon>campanulids</taxon>
        <taxon>Asterales</taxon>
        <taxon>Asteraceae</taxon>
        <taxon>Asteroideae</taxon>
        <taxon>Heliantheae alliance</taxon>
        <taxon>Tageteae</taxon>
        <taxon>Tagetes</taxon>
    </lineage>
</organism>
<dbReference type="InterPro" id="IPR037033">
    <property type="entry name" value="DNA-dir_RNAP_su2_hyb_sf"/>
</dbReference>
<dbReference type="InterPro" id="IPR007646">
    <property type="entry name" value="RNA_pol_Rpb2_4"/>
</dbReference>
<evidence type="ECO:0000259" key="12">
    <source>
        <dbReference type="Pfam" id="PF04565"/>
    </source>
</evidence>
<dbReference type="Pfam" id="PF04567">
    <property type="entry name" value="RNA_pol_Rpb2_5"/>
    <property type="match status" value="1"/>
</dbReference>
<feature type="domain" description="RNA polymerase Rpb2" evidence="13">
    <location>
        <begin position="555"/>
        <end position="615"/>
    </location>
</feature>
<dbReference type="Proteomes" id="UP001229421">
    <property type="component" value="Unassembled WGS sequence"/>
</dbReference>
<dbReference type="EMBL" id="JAUHHV010000006">
    <property type="protein sequence ID" value="KAK1420271.1"/>
    <property type="molecule type" value="Genomic_DNA"/>
</dbReference>
<dbReference type="InterPro" id="IPR007645">
    <property type="entry name" value="RNA_pol_Rpb2_3"/>
</dbReference>
<gene>
    <name evidence="15" type="ORF">QVD17_21722</name>
</gene>
<keyword evidence="3" id="KW-0240">DNA-directed RNA polymerase</keyword>
<evidence type="ECO:0000313" key="15">
    <source>
        <dbReference type="EMBL" id="KAK1420271.1"/>
    </source>
</evidence>
<dbReference type="InterPro" id="IPR015712">
    <property type="entry name" value="DNA-dir_RNA_pol_su2"/>
</dbReference>
<dbReference type="GO" id="GO:0003677">
    <property type="term" value="F:DNA binding"/>
    <property type="evidence" value="ECO:0007669"/>
    <property type="project" value="InterPro"/>
</dbReference>
<dbReference type="InterPro" id="IPR007120">
    <property type="entry name" value="DNA-dir_RNAP_su2_dom"/>
</dbReference>
<name>A0AAD8NTN2_TARER</name>
<dbReference type="InterPro" id="IPR007644">
    <property type="entry name" value="RNA_pol_bsu_protrusion"/>
</dbReference>
<evidence type="ECO:0000313" key="16">
    <source>
        <dbReference type="Proteomes" id="UP001229421"/>
    </source>
</evidence>
<feature type="domain" description="DNA-directed RNA polymerase subunit 2 hybrid-binding" evidence="9">
    <location>
        <begin position="684"/>
        <end position="1053"/>
    </location>
</feature>
<evidence type="ECO:0000256" key="4">
    <source>
        <dbReference type="ARBA" id="ARBA00022679"/>
    </source>
</evidence>
<dbReference type="FunFam" id="3.90.1110.10:FF:000006">
    <property type="entry name" value="DNA-directed RNA polymerase subunit beta"/>
    <property type="match status" value="1"/>
</dbReference>
<evidence type="ECO:0000256" key="2">
    <source>
        <dbReference type="ARBA" id="ARBA00012418"/>
    </source>
</evidence>